<evidence type="ECO:0000313" key="2">
    <source>
        <dbReference type="Proteomes" id="UP000178406"/>
    </source>
</evidence>
<gene>
    <name evidence="1" type="ORF">A3J56_00220</name>
</gene>
<comment type="caution">
    <text evidence="1">The sequence shown here is derived from an EMBL/GenBank/DDBJ whole genome shotgun (WGS) entry which is preliminary data.</text>
</comment>
<accession>A0A1F5WDH9</accession>
<sequence length="303" mass="34510">MTNVERGYMLASRTLTEENTEMRRGSQEVGVITSPVEPKKNGKCDGQVIGLSLGWDCVSEHEWGISNILNAFGVPSEPRRGLVGADVRTITKTPDCFRFFDNLNSRAYLMYTDAFRWENPDVLTAKYFDNILRVRDEEDLSAAWDSKSFGVRMKNDVLNLGTTVLGQIYEAFTKLDAMIFLGGRALFGNRGLVLAIRSRMPDDILQKMKISDEDYFDLMDAAEKTGVKQKLRTAGKRYYALSPRWTKNTKFTENAENGARQTKCPVVFWLNPEDQRNNNSGWFTFEQLLEWIDNKGPIPKKVA</sequence>
<evidence type="ECO:0000313" key="1">
    <source>
        <dbReference type="EMBL" id="OGF73675.1"/>
    </source>
</evidence>
<protein>
    <submittedName>
        <fullName evidence="1">Uncharacterized protein</fullName>
    </submittedName>
</protein>
<reference evidence="1 2" key="1">
    <citation type="journal article" date="2016" name="Nat. Commun.">
        <title>Thousands of microbial genomes shed light on interconnected biogeochemical processes in an aquifer system.</title>
        <authorList>
            <person name="Anantharaman K."/>
            <person name="Brown C.T."/>
            <person name="Hug L.A."/>
            <person name="Sharon I."/>
            <person name="Castelle C.J."/>
            <person name="Probst A.J."/>
            <person name="Thomas B.C."/>
            <person name="Singh A."/>
            <person name="Wilkins M.J."/>
            <person name="Karaoz U."/>
            <person name="Brodie E.L."/>
            <person name="Williams K.H."/>
            <person name="Hubbard S.S."/>
            <person name="Banfield J.F."/>
        </authorList>
    </citation>
    <scope>NUCLEOTIDE SEQUENCE [LARGE SCALE GENOMIC DNA]</scope>
</reference>
<dbReference type="AlphaFoldDB" id="A0A1F5WDH9"/>
<proteinExistence type="predicted"/>
<dbReference type="Proteomes" id="UP000178406">
    <property type="component" value="Unassembled WGS sequence"/>
</dbReference>
<name>A0A1F5WDH9_9BACT</name>
<organism evidence="1 2">
    <name type="scientific">Candidatus Giovannonibacteria bacterium RIFCSPHIGHO2_02_FULL_46_20</name>
    <dbReference type="NCBI Taxonomy" id="1798338"/>
    <lineage>
        <taxon>Bacteria</taxon>
        <taxon>Candidatus Giovannoniibacteriota</taxon>
    </lineage>
</organism>
<dbReference type="EMBL" id="MFHQ01000038">
    <property type="protein sequence ID" value="OGF73675.1"/>
    <property type="molecule type" value="Genomic_DNA"/>
</dbReference>